<dbReference type="EMBL" id="RCCE01000002">
    <property type="protein sequence ID" value="RLJ59495.1"/>
    <property type="molecule type" value="Genomic_DNA"/>
</dbReference>
<evidence type="ECO:0000313" key="2">
    <source>
        <dbReference type="EMBL" id="RLJ59495.1"/>
    </source>
</evidence>
<reference evidence="2 3" key="1">
    <citation type="submission" date="2018-10" db="EMBL/GenBank/DDBJ databases">
        <title>Genomic Encyclopedia of Archaeal and Bacterial Type Strains, Phase II (KMG-II): from individual species to whole genera.</title>
        <authorList>
            <person name="Goeker M."/>
        </authorList>
    </citation>
    <scope>NUCLEOTIDE SEQUENCE [LARGE SCALE GENOMIC DNA]</scope>
    <source>
        <strain evidence="2 3">DSM 29466</strain>
    </source>
</reference>
<keyword evidence="1" id="KW-0812">Transmembrane</keyword>
<dbReference type="RefSeq" id="WP_121023193.1">
    <property type="nucleotide sequence ID" value="NZ_RCCE01000002.1"/>
</dbReference>
<gene>
    <name evidence="2" type="ORF">BCF46_1644</name>
</gene>
<sequence>MGPVEAIATCLRKFITFSGRASNHEFWWFYIPASLLIWLVLVIEPIPGLLLKALLLVPLHAVAARRMRDQDKRIWPVMVLSPIVAIFSGLTVISLEVMEFPKDVVSFLAVALLWATSTITAFWLLSGPSSSNFANLSDPTRR</sequence>
<dbReference type="OrthoDB" id="9812349at2"/>
<dbReference type="GO" id="GO:0016020">
    <property type="term" value="C:membrane"/>
    <property type="evidence" value="ECO:0007669"/>
    <property type="project" value="InterPro"/>
</dbReference>
<protein>
    <submittedName>
        <fullName evidence="2">Uncharacterized protein DUF805</fullName>
    </submittedName>
</protein>
<feature type="transmembrane region" description="Helical" evidence="1">
    <location>
        <begin position="35"/>
        <end position="62"/>
    </location>
</feature>
<comment type="caution">
    <text evidence="2">The sequence shown here is derived from an EMBL/GenBank/DDBJ whole genome shotgun (WGS) entry which is preliminary data.</text>
</comment>
<dbReference type="AlphaFoldDB" id="A0A497X1H8"/>
<proteinExistence type="predicted"/>
<keyword evidence="1" id="KW-0472">Membrane</keyword>
<dbReference type="Proteomes" id="UP000269157">
    <property type="component" value="Unassembled WGS sequence"/>
</dbReference>
<keyword evidence="3" id="KW-1185">Reference proteome</keyword>
<organism evidence="2 3">
    <name type="scientific">Litoreibacter meonggei</name>
    <dbReference type="NCBI Taxonomy" id="1049199"/>
    <lineage>
        <taxon>Bacteria</taxon>
        <taxon>Pseudomonadati</taxon>
        <taxon>Pseudomonadota</taxon>
        <taxon>Alphaproteobacteria</taxon>
        <taxon>Rhodobacterales</taxon>
        <taxon>Roseobacteraceae</taxon>
        <taxon>Litoreibacter</taxon>
    </lineage>
</organism>
<evidence type="ECO:0000313" key="3">
    <source>
        <dbReference type="Proteomes" id="UP000269157"/>
    </source>
</evidence>
<feature type="transmembrane region" description="Helical" evidence="1">
    <location>
        <begin position="105"/>
        <end position="125"/>
    </location>
</feature>
<evidence type="ECO:0000256" key="1">
    <source>
        <dbReference type="SAM" id="Phobius"/>
    </source>
</evidence>
<name>A0A497X1H8_9RHOB</name>
<keyword evidence="1" id="KW-1133">Transmembrane helix</keyword>
<accession>A0A497X1H8</accession>
<feature type="transmembrane region" description="Helical" evidence="1">
    <location>
        <begin position="74"/>
        <end position="93"/>
    </location>
</feature>